<keyword evidence="2" id="KW-1185">Reference proteome</keyword>
<dbReference type="Proteomes" id="UP000070341">
    <property type="component" value="Unassembled WGS sequence"/>
</dbReference>
<accession>A0A133V159</accession>
<gene>
    <name evidence="1" type="ORF">AKJ40_01715</name>
</gene>
<evidence type="ECO:0000313" key="2">
    <source>
        <dbReference type="Proteomes" id="UP000070341"/>
    </source>
</evidence>
<organism evidence="1 2">
    <name type="scientific">candidate division MSBL1 archaeon SCGC-AAA259M10</name>
    <dbReference type="NCBI Taxonomy" id="1698270"/>
    <lineage>
        <taxon>Archaea</taxon>
        <taxon>Methanobacteriati</taxon>
        <taxon>Methanobacteriota</taxon>
        <taxon>candidate division MSBL1</taxon>
    </lineage>
</organism>
<comment type="caution">
    <text evidence="1">The sequence shown here is derived from an EMBL/GenBank/DDBJ whole genome shotgun (WGS) entry which is preliminary data.</text>
</comment>
<protein>
    <submittedName>
        <fullName evidence="1">Uncharacterized protein</fullName>
    </submittedName>
</protein>
<reference evidence="1 2" key="1">
    <citation type="journal article" date="2016" name="Sci. Rep.">
        <title>Metabolic traits of an uncultured archaeal lineage -MSBL1- from brine pools of the Red Sea.</title>
        <authorList>
            <person name="Mwirichia R."/>
            <person name="Alam I."/>
            <person name="Rashid M."/>
            <person name="Vinu M."/>
            <person name="Ba-Alawi W."/>
            <person name="Anthony Kamau A."/>
            <person name="Kamanda Ngugi D."/>
            <person name="Goker M."/>
            <person name="Klenk H.P."/>
            <person name="Bajic V."/>
            <person name="Stingl U."/>
        </authorList>
    </citation>
    <scope>NUCLEOTIDE SEQUENCE [LARGE SCALE GENOMIC DNA]</scope>
    <source>
        <strain evidence="1">SCGC-AAA259M10</strain>
    </source>
</reference>
<name>A0A133V159_9EURY</name>
<sequence length="62" mass="7161">MARPRSIEVKKQLACEELEQLISQESDSRLKERLIFIRILYDGERIKDAASKVGRSKPPGYN</sequence>
<dbReference type="EMBL" id="LHXU01000017">
    <property type="protein sequence ID" value="KXB00190.1"/>
    <property type="molecule type" value="Genomic_DNA"/>
</dbReference>
<proteinExistence type="predicted"/>
<dbReference type="AlphaFoldDB" id="A0A133V159"/>
<evidence type="ECO:0000313" key="1">
    <source>
        <dbReference type="EMBL" id="KXB00190.1"/>
    </source>
</evidence>